<dbReference type="PANTHER" id="PTHR45947:SF14">
    <property type="entry name" value="SLL1723 PROTEIN"/>
    <property type="match status" value="1"/>
</dbReference>
<evidence type="ECO:0000313" key="4">
    <source>
        <dbReference type="Proteomes" id="UP000441797"/>
    </source>
</evidence>
<comment type="caution">
    <text evidence="3">The sequence shown here is derived from an EMBL/GenBank/DDBJ whole genome shotgun (WGS) entry which is preliminary data.</text>
</comment>
<dbReference type="RefSeq" id="WP_105218417.1">
    <property type="nucleotide sequence ID" value="NZ_CAWNSU010000115.1"/>
</dbReference>
<proteinExistence type="predicted"/>
<dbReference type="OrthoDB" id="503519at2"/>
<reference evidence="3 4" key="1">
    <citation type="journal article" date="2019" name="Front. Microbiol.">
        <title>Genomic Features for Desiccation Tolerance and Sugar Biosynthesis in the Extremophile Gloeocapsopsis sp. UTEX B3054.</title>
        <authorList>
            <person name="Urrejola C."/>
            <person name="Alcorta J."/>
            <person name="Salas L."/>
            <person name="Vasquez M."/>
            <person name="Polz M.F."/>
            <person name="Vicuna R."/>
            <person name="Diez B."/>
        </authorList>
    </citation>
    <scope>NUCLEOTIDE SEQUENCE [LARGE SCALE GENOMIC DNA]</scope>
    <source>
        <strain evidence="3 4">1H9</strain>
    </source>
</reference>
<keyword evidence="4" id="KW-1185">Reference proteome</keyword>
<dbReference type="InterPro" id="IPR001296">
    <property type="entry name" value="Glyco_trans_1"/>
</dbReference>
<accession>A0A6N8FNL7</accession>
<dbReference type="Gene3D" id="3.40.50.2000">
    <property type="entry name" value="Glycogen Phosphorylase B"/>
    <property type="match status" value="2"/>
</dbReference>
<evidence type="ECO:0000313" key="3">
    <source>
        <dbReference type="EMBL" id="MUL34990.1"/>
    </source>
</evidence>
<sequence length="409" mass="45273">MSLNDTFKVGYVLKRYPRYSETFVVSEILAHEATGLAIEIFALRPPVDAYFQNIISEVRAPVKYLLSYDLRGSTLWATLEQASAIFPELWSKLAIARGEDVHDVYQAILLACEARTRGIAHLHAHFGTSATTVARLASHFAEIPYTFTAHAKDIFHESVQPDDLERKLRDAAAVVTISDYNLNYLNETYGQAAAKVQRIYNGLDLNQFTYASPQNRPLRIIAVGRLIEKKGFTYLIEACDLLRTRGYEFECHIVGAGDAKEDLQAQIEALNLQSDVALIGPRPQREIIEIVQSAAVLAAPCVVGTDSNRDGIPTVLLEAMALGTPCVSTDVTGIPEVLRHQETGLMVPQHDAIALAKALEKLLTDAQLRVKLATQARKVIETNFDIHCNAAHLRTIFRAAPVEAVQEVR</sequence>
<feature type="domain" description="Glycosyl transferase family 1" evidence="1">
    <location>
        <begin position="216"/>
        <end position="378"/>
    </location>
</feature>
<dbReference type="PANTHER" id="PTHR45947">
    <property type="entry name" value="SULFOQUINOVOSYL TRANSFERASE SQD2"/>
    <property type="match status" value="1"/>
</dbReference>
<name>A0A6N8FNL7_9CHRO</name>
<evidence type="ECO:0000259" key="2">
    <source>
        <dbReference type="Pfam" id="PF13439"/>
    </source>
</evidence>
<organism evidence="3 4">
    <name type="scientific">Gloeocapsopsis dulcis AAB1 = 1H9</name>
    <dbReference type="NCBI Taxonomy" id="1433147"/>
    <lineage>
        <taxon>Bacteria</taxon>
        <taxon>Bacillati</taxon>
        <taxon>Cyanobacteriota</taxon>
        <taxon>Cyanophyceae</taxon>
        <taxon>Oscillatoriophycideae</taxon>
        <taxon>Chroococcales</taxon>
        <taxon>Chroococcaceae</taxon>
        <taxon>Gloeocapsopsis</taxon>
        <taxon>Gloeocapsopsis dulcis</taxon>
    </lineage>
</organism>
<protein>
    <submittedName>
        <fullName evidence="3">Colanic acid biosynthesis glycosyltransferase WcaL</fullName>
    </submittedName>
</protein>
<gene>
    <name evidence="3" type="ORF">BWI75_01075</name>
</gene>
<dbReference type="GO" id="GO:0016757">
    <property type="term" value="F:glycosyltransferase activity"/>
    <property type="evidence" value="ECO:0007669"/>
    <property type="project" value="InterPro"/>
</dbReference>
<dbReference type="Pfam" id="PF00534">
    <property type="entry name" value="Glycos_transf_1"/>
    <property type="match status" value="1"/>
</dbReference>
<evidence type="ECO:0000259" key="1">
    <source>
        <dbReference type="Pfam" id="PF00534"/>
    </source>
</evidence>
<dbReference type="SUPFAM" id="SSF53756">
    <property type="entry name" value="UDP-Glycosyltransferase/glycogen phosphorylase"/>
    <property type="match status" value="1"/>
</dbReference>
<dbReference type="InterPro" id="IPR050194">
    <property type="entry name" value="Glycosyltransferase_grp1"/>
</dbReference>
<dbReference type="Pfam" id="PF13439">
    <property type="entry name" value="Glyco_transf_4"/>
    <property type="match status" value="1"/>
</dbReference>
<dbReference type="EMBL" id="NAPY01000001">
    <property type="protein sequence ID" value="MUL34990.1"/>
    <property type="molecule type" value="Genomic_DNA"/>
</dbReference>
<keyword evidence="3" id="KW-0808">Transferase</keyword>
<dbReference type="Proteomes" id="UP000441797">
    <property type="component" value="Unassembled WGS sequence"/>
</dbReference>
<dbReference type="InterPro" id="IPR028098">
    <property type="entry name" value="Glyco_trans_4-like_N"/>
</dbReference>
<dbReference type="AlphaFoldDB" id="A0A6N8FNL7"/>
<feature type="domain" description="Glycosyltransferase subfamily 4-like N-terminal" evidence="2">
    <location>
        <begin position="108"/>
        <end position="206"/>
    </location>
</feature>